<dbReference type="EMBL" id="CATQJA010001808">
    <property type="protein sequence ID" value="CAJ0568726.1"/>
    <property type="molecule type" value="Genomic_DNA"/>
</dbReference>
<feature type="domain" description="BTB" evidence="2">
    <location>
        <begin position="57"/>
        <end position="127"/>
    </location>
</feature>
<name>A0AA36CI61_9BILA</name>
<dbReference type="PANTHER" id="PTHR14958">
    <property type="entry name" value="POTASSIUM CHANNEL TETRAMERISATION DOMAIN CONTAINING PROTEIN"/>
    <property type="match status" value="1"/>
</dbReference>
<protein>
    <recommendedName>
        <fullName evidence="2">BTB domain-containing protein</fullName>
    </recommendedName>
</protein>
<dbReference type="InterPro" id="IPR011333">
    <property type="entry name" value="SKP1/BTB/POZ_sf"/>
</dbReference>
<dbReference type="InterPro" id="IPR003131">
    <property type="entry name" value="T1-type_BTB"/>
</dbReference>
<reference evidence="3" key="1">
    <citation type="submission" date="2023-06" db="EMBL/GenBank/DDBJ databases">
        <authorList>
            <person name="Delattre M."/>
        </authorList>
    </citation>
    <scope>NUCLEOTIDE SEQUENCE</scope>
    <source>
        <strain evidence="3">AF72</strain>
    </source>
</reference>
<gene>
    <name evidence="3" type="ORF">MSPICULIGERA_LOCUS7240</name>
</gene>
<organism evidence="3 4">
    <name type="scientific">Mesorhabditis spiculigera</name>
    <dbReference type="NCBI Taxonomy" id="96644"/>
    <lineage>
        <taxon>Eukaryota</taxon>
        <taxon>Metazoa</taxon>
        <taxon>Ecdysozoa</taxon>
        <taxon>Nematoda</taxon>
        <taxon>Chromadorea</taxon>
        <taxon>Rhabditida</taxon>
        <taxon>Rhabditina</taxon>
        <taxon>Rhabditomorpha</taxon>
        <taxon>Rhabditoidea</taxon>
        <taxon>Rhabditidae</taxon>
        <taxon>Mesorhabditinae</taxon>
        <taxon>Mesorhabditis</taxon>
    </lineage>
</organism>
<dbReference type="GO" id="GO:0097602">
    <property type="term" value="F:cullin family protein binding"/>
    <property type="evidence" value="ECO:0007669"/>
    <property type="project" value="TreeGrafter"/>
</dbReference>
<dbReference type="Gene3D" id="3.30.70.2000">
    <property type="match status" value="1"/>
</dbReference>
<comment type="caution">
    <text evidence="3">The sequence shown here is derived from an EMBL/GenBank/DDBJ whole genome shotgun (WGS) entry which is preliminary data.</text>
</comment>
<dbReference type="Pfam" id="PF02214">
    <property type="entry name" value="BTB_2"/>
    <property type="match status" value="1"/>
</dbReference>
<dbReference type="SMART" id="SM00225">
    <property type="entry name" value="BTB"/>
    <property type="match status" value="1"/>
</dbReference>
<evidence type="ECO:0000313" key="3">
    <source>
        <dbReference type="EMBL" id="CAJ0568726.1"/>
    </source>
</evidence>
<evidence type="ECO:0000313" key="4">
    <source>
        <dbReference type="Proteomes" id="UP001177023"/>
    </source>
</evidence>
<feature type="region of interest" description="Disordered" evidence="1">
    <location>
        <begin position="1"/>
        <end position="48"/>
    </location>
</feature>
<dbReference type="GO" id="GO:0005737">
    <property type="term" value="C:cytoplasm"/>
    <property type="evidence" value="ECO:0007669"/>
    <property type="project" value="TreeGrafter"/>
</dbReference>
<feature type="compositionally biased region" description="Polar residues" evidence="1">
    <location>
        <begin position="1"/>
        <end position="22"/>
    </location>
</feature>
<keyword evidence="4" id="KW-1185">Reference proteome</keyword>
<dbReference type="AlphaFoldDB" id="A0AA36CI61"/>
<dbReference type="PROSITE" id="PS50097">
    <property type="entry name" value="BTB"/>
    <property type="match status" value="1"/>
</dbReference>
<feature type="non-terminal residue" evidence="3">
    <location>
        <position position="244"/>
    </location>
</feature>
<sequence length="244" mass="27267">MEILTASLQRLKNEEAGQNTATGPGERLNGSEDSTEYNGTATPSSVNGFSRKSSAATWVSLNVGGQIFQTTRSTLTREDGFLSKLIREDGGLASDRDERGAYLIDRDPQYFAPILNYLRHGKLVVNPGISLEGVLHEADFYNLPGLSHLVLEKIKVHKTEEAQQRKTVYRVLQCHGEELTSFVSALSDGWRLDQLVPVASTIYTTDGQKEYLCVVSQECPHSFFNDERENMDRAKLLQQRARNN</sequence>
<proteinExistence type="predicted"/>
<dbReference type="SUPFAM" id="SSF54695">
    <property type="entry name" value="POZ domain"/>
    <property type="match status" value="1"/>
</dbReference>
<feature type="compositionally biased region" description="Polar residues" evidence="1">
    <location>
        <begin position="36"/>
        <end position="48"/>
    </location>
</feature>
<dbReference type="Proteomes" id="UP001177023">
    <property type="component" value="Unassembled WGS sequence"/>
</dbReference>
<dbReference type="FunFam" id="3.30.710.10:FF:000005">
    <property type="entry name" value="Potassium channel tetramerization domain-containing 17"/>
    <property type="match status" value="1"/>
</dbReference>
<dbReference type="Gene3D" id="6.10.140.750">
    <property type="match status" value="1"/>
</dbReference>
<accession>A0AA36CI61</accession>
<dbReference type="PANTHER" id="PTHR14958:SF29">
    <property type="entry name" value="INSOMNIAC, ISOFORM B"/>
    <property type="match status" value="1"/>
</dbReference>
<dbReference type="GO" id="GO:0031463">
    <property type="term" value="C:Cul3-RING ubiquitin ligase complex"/>
    <property type="evidence" value="ECO:0007669"/>
    <property type="project" value="TreeGrafter"/>
</dbReference>
<dbReference type="GO" id="GO:0051260">
    <property type="term" value="P:protein homooligomerization"/>
    <property type="evidence" value="ECO:0007669"/>
    <property type="project" value="InterPro"/>
</dbReference>
<evidence type="ECO:0000259" key="2">
    <source>
        <dbReference type="PROSITE" id="PS50097"/>
    </source>
</evidence>
<dbReference type="GO" id="GO:0043161">
    <property type="term" value="P:proteasome-mediated ubiquitin-dependent protein catabolic process"/>
    <property type="evidence" value="ECO:0007669"/>
    <property type="project" value="TreeGrafter"/>
</dbReference>
<dbReference type="Gene3D" id="3.30.710.10">
    <property type="entry name" value="Potassium Channel Kv1.1, Chain A"/>
    <property type="match status" value="1"/>
</dbReference>
<evidence type="ECO:0000256" key="1">
    <source>
        <dbReference type="SAM" id="MobiDB-lite"/>
    </source>
</evidence>
<dbReference type="InterPro" id="IPR000210">
    <property type="entry name" value="BTB/POZ_dom"/>
</dbReference>